<dbReference type="EMBL" id="MU795207">
    <property type="protein sequence ID" value="KAJ3808659.1"/>
    <property type="molecule type" value="Genomic_DNA"/>
</dbReference>
<organism evidence="1 2">
    <name type="scientific">Lentinula aff. lateritia</name>
    <dbReference type="NCBI Taxonomy" id="2804960"/>
    <lineage>
        <taxon>Eukaryota</taxon>
        <taxon>Fungi</taxon>
        <taxon>Dikarya</taxon>
        <taxon>Basidiomycota</taxon>
        <taxon>Agaricomycotina</taxon>
        <taxon>Agaricomycetes</taxon>
        <taxon>Agaricomycetidae</taxon>
        <taxon>Agaricales</taxon>
        <taxon>Marasmiineae</taxon>
        <taxon>Omphalotaceae</taxon>
        <taxon>Lentinula</taxon>
    </lineage>
</organism>
<accession>A0ACC1TV60</accession>
<sequence>MSSLKFKYDSGGGYMQMRMENHASCQALGDAEKELDNLISERKQVYTEKTEAEIRVERLQRWVDKLETELQELQKHTNSGSGLMPDTSLTLASEAMLQLCDAEAMIGSLLGTEDKLKADLEKQGTSNTGGNGTGIPGNAEGGSKGKLTH</sequence>
<gene>
    <name evidence="1" type="ORF">F5876DRAFT_67094</name>
</gene>
<evidence type="ECO:0000313" key="2">
    <source>
        <dbReference type="Proteomes" id="UP001163835"/>
    </source>
</evidence>
<comment type="caution">
    <text evidence="1">The sequence shown here is derived from an EMBL/GenBank/DDBJ whole genome shotgun (WGS) entry which is preliminary data.</text>
</comment>
<dbReference type="Proteomes" id="UP001163835">
    <property type="component" value="Unassembled WGS sequence"/>
</dbReference>
<evidence type="ECO:0000313" key="1">
    <source>
        <dbReference type="EMBL" id="KAJ3808659.1"/>
    </source>
</evidence>
<keyword evidence="2" id="KW-1185">Reference proteome</keyword>
<protein>
    <submittedName>
        <fullName evidence="1">Uncharacterized protein</fullName>
    </submittedName>
</protein>
<reference evidence="1" key="1">
    <citation type="submission" date="2022-09" db="EMBL/GenBank/DDBJ databases">
        <title>A Global Phylogenomic Analysis of the Shiitake Genus Lentinula.</title>
        <authorList>
            <consortium name="DOE Joint Genome Institute"/>
            <person name="Sierra-Patev S."/>
            <person name="Min B."/>
            <person name="Naranjo-Ortiz M."/>
            <person name="Looney B."/>
            <person name="Konkel Z."/>
            <person name="Slot J.C."/>
            <person name="Sakamoto Y."/>
            <person name="Steenwyk J.L."/>
            <person name="Rokas A."/>
            <person name="Carro J."/>
            <person name="Camarero S."/>
            <person name="Ferreira P."/>
            <person name="Molpeceres G."/>
            <person name="Ruiz-Duenas F.J."/>
            <person name="Serrano A."/>
            <person name="Henrissat B."/>
            <person name="Drula E."/>
            <person name="Hughes K.W."/>
            <person name="Mata J.L."/>
            <person name="Ishikawa N.K."/>
            <person name="Vargas-Isla R."/>
            <person name="Ushijima S."/>
            <person name="Smith C.A."/>
            <person name="Ahrendt S."/>
            <person name="Andreopoulos W."/>
            <person name="He G."/>
            <person name="Labutti K."/>
            <person name="Lipzen A."/>
            <person name="Ng V."/>
            <person name="Riley R."/>
            <person name="Sandor L."/>
            <person name="Barry K."/>
            <person name="Martinez A.T."/>
            <person name="Xiao Y."/>
            <person name="Gibbons J.G."/>
            <person name="Terashima K."/>
            <person name="Grigoriev I.V."/>
            <person name="Hibbett D.S."/>
        </authorList>
    </citation>
    <scope>NUCLEOTIDE SEQUENCE</scope>
    <source>
        <strain evidence="1">TMI1499</strain>
    </source>
</reference>
<proteinExistence type="predicted"/>
<name>A0ACC1TV60_9AGAR</name>